<organism evidence="2">
    <name type="scientific">Sesamum radiatum</name>
    <name type="common">Black benniseed</name>
    <dbReference type="NCBI Taxonomy" id="300843"/>
    <lineage>
        <taxon>Eukaryota</taxon>
        <taxon>Viridiplantae</taxon>
        <taxon>Streptophyta</taxon>
        <taxon>Embryophyta</taxon>
        <taxon>Tracheophyta</taxon>
        <taxon>Spermatophyta</taxon>
        <taxon>Magnoliopsida</taxon>
        <taxon>eudicotyledons</taxon>
        <taxon>Gunneridae</taxon>
        <taxon>Pentapetalae</taxon>
        <taxon>asterids</taxon>
        <taxon>lamiids</taxon>
        <taxon>Lamiales</taxon>
        <taxon>Pedaliaceae</taxon>
        <taxon>Sesamum</taxon>
    </lineage>
</organism>
<sequence>MADGGNGRGNERVREDADFLQMHGIKGAGLDDAYGNIHSQILAVESLPSVNKAFAMGQLVQDPLQVNFAHTTDDFAGATSHMCARLNVLSHPRSPSHKTVVHLLDGSSQPVESLGDATLHDHLTLTNVLYVLRFTYNLLSVQKLCQHSHVSFIFLSSHCLVKDLKSSKIIGVGRQLGSLYIIDKASFDSSFVQHYVVNMSPTHSCSLSVTEIATLWHKQLGQPSIPSTRPQRTITKPAWLQDYNETWDLTTLPEGKKPLALVGYIKLSFFQMERLIILRHDSSLRATRKLKASDNGIRNSLPNLRLMVSDNRSMTINFSFVELDLGFARYFLGLELVCSSHGTFVTQGKYLHDILDDCKMQDARSVSTPLLPGIRFDNAIGPCFLRLTDIDE</sequence>
<comment type="caution">
    <text evidence="2">The sequence shown here is derived from an EMBL/GenBank/DDBJ whole genome shotgun (WGS) entry which is preliminary data.</text>
</comment>
<evidence type="ECO:0000313" key="2">
    <source>
        <dbReference type="EMBL" id="KAL0437836.1"/>
    </source>
</evidence>
<dbReference type="Pfam" id="PF22936">
    <property type="entry name" value="Pol_BBD"/>
    <property type="match status" value="1"/>
</dbReference>
<dbReference type="AlphaFoldDB" id="A0AAW2WAS6"/>
<feature type="domain" description="Retrovirus-related Pol polyprotein from transposon TNT 1-94-like beta-barrel" evidence="1">
    <location>
        <begin position="77"/>
        <end position="146"/>
    </location>
</feature>
<accession>A0AAW2WAS6</accession>
<gene>
    <name evidence="2" type="ORF">Sradi_0491500</name>
</gene>
<dbReference type="InterPro" id="IPR054722">
    <property type="entry name" value="PolX-like_BBD"/>
</dbReference>
<name>A0AAW2WAS6_SESRA</name>
<dbReference type="EMBL" id="JACGWJ010000002">
    <property type="protein sequence ID" value="KAL0437836.1"/>
    <property type="molecule type" value="Genomic_DNA"/>
</dbReference>
<reference evidence="2" key="1">
    <citation type="submission" date="2020-06" db="EMBL/GenBank/DDBJ databases">
        <authorList>
            <person name="Li T."/>
            <person name="Hu X."/>
            <person name="Zhang T."/>
            <person name="Song X."/>
            <person name="Zhang H."/>
            <person name="Dai N."/>
            <person name="Sheng W."/>
            <person name="Hou X."/>
            <person name="Wei L."/>
        </authorList>
    </citation>
    <scope>NUCLEOTIDE SEQUENCE</scope>
    <source>
        <strain evidence="2">G02</strain>
        <tissue evidence="2">Leaf</tissue>
    </source>
</reference>
<protein>
    <recommendedName>
        <fullName evidence="1">Retrovirus-related Pol polyprotein from transposon TNT 1-94-like beta-barrel domain-containing protein</fullName>
    </recommendedName>
</protein>
<reference evidence="2" key="2">
    <citation type="journal article" date="2024" name="Plant">
        <title>Genomic evolution and insights into agronomic trait innovations of Sesamum species.</title>
        <authorList>
            <person name="Miao H."/>
            <person name="Wang L."/>
            <person name="Qu L."/>
            <person name="Liu H."/>
            <person name="Sun Y."/>
            <person name="Le M."/>
            <person name="Wang Q."/>
            <person name="Wei S."/>
            <person name="Zheng Y."/>
            <person name="Lin W."/>
            <person name="Duan Y."/>
            <person name="Cao H."/>
            <person name="Xiong S."/>
            <person name="Wang X."/>
            <person name="Wei L."/>
            <person name="Li C."/>
            <person name="Ma Q."/>
            <person name="Ju M."/>
            <person name="Zhao R."/>
            <person name="Li G."/>
            <person name="Mu C."/>
            <person name="Tian Q."/>
            <person name="Mei H."/>
            <person name="Zhang T."/>
            <person name="Gao T."/>
            <person name="Zhang H."/>
        </authorList>
    </citation>
    <scope>NUCLEOTIDE SEQUENCE</scope>
    <source>
        <strain evidence="2">G02</strain>
    </source>
</reference>
<proteinExistence type="predicted"/>
<evidence type="ECO:0000259" key="1">
    <source>
        <dbReference type="Pfam" id="PF22936"/>
    </source>
</evidence>